<dbReference type="InterPro" id="IPR013783">
    <property type="entry name" value="Ig-like_fold"/>
</dbReference>
<dbReference type="InterPro" id="IPR052614">
    <property type="entry name" value="CFAP65"/>
</dbReference>
<reference evidence="1 2" key="1">
    <citation type="submission" date="2018-05" db="EMBL/GenBank/DDBJ databases">
        <authorList>
            <person name="Datahose"/>
        </authorList>
    </citation>
    <scope>NUCLEOTIDE SEQUENCE</scope>
</reference>
<evidence type="ECO:0008006" key="3">
    <source>
        <dbReference type="Google" id="ProtNLM"/>
    </source>
</evidence>
<reference evidence="1" key="4">
    <citation type="submission" date="2025-09" db="UniProtKB">
        <authorList>
            <consortium name="Ensembl"/>
        </authorList>
    </citation>
    <scope>IDENTIFICATION</scope>
</reference>
<reference evidence="1" key="3">
    <citation type="submission" date="2025-08" db="UniProtKB">
        <authorList>
            <consortium name="Ensembl"/>
        </authorList>
    </citation>
    <scope>IDENTIFICATION</scope>
</reference>
<dbReference type="PANTHER" id="PTHR46127:SF1">
    <property type="entry name" value="CILIA- AND FLAGELLA-ASSOCIATED PROTEIN 65"/>
    <property type="match status" value="1"/>
</dbReference>
<accession>A0AAX7TJC7</accession>
<dbReference type="PANTHER" id="PTHR46127">
    <property type="entry name" value="CILIA- AND FLAGELLA-ASSOCIATED PROTEIN 65"/>
    <property type="match status" value="1"/>
</dbReference>
<sequence length="275" mass="29762">LVLDGPVFLDLIGTCHSGHQKPAILKPEHLVLHTLQQDCRQNSPHAPAALRGGHKIESDQKGLHSPQFMSATAVEDFYRACLGHTDPLCLKSSLPLLRVSVAPTELLFNHKHTSSSSPSSAFTQSVSITNHTRRKLSLVWTAAQESPFSIAPSSCDLAPLKSTLFRVTYAPKQLNTLHGAQLECFAYNKCGGKAVCVSGRRQHFIFPANSSGLAGPAHPSHQEPKPVASEVGCLICFCALILVVFSDIFQCIVCSLDLPQDHSSCLQLAFSDFLS</sequence>
<evidence type="ECO:0000313" key="1">
    <source>
        <dbReference type="Ensembl" id="ENSACLP00000053941.1"/>
    </source>
</evidence>
<dbReference type="Proteomes" id="UP000265100">
    <property type="component" value="Chromosome 16"/>
</dbReference>
<dbReference type="AlphaFoldDB" id="A0AAX7TJC7"/>
<dbReference type="GO" id="GO:0036126">
    <property type="term" value="C:sperm flagellum"/>
    <property type="evidence" value="ECO:0007669"/>
    <property type="project" value="TreeGrafter"/>
</dbReference>
<reference evidence="2" key="2">
    <citation type="submission" date="2023-03" db="EMBL/GenBank/DDBJ databases">
        <authorList>
            <consortium name="Wellcome Sanger Institute Data Sharing"/>
        </authorList>
    </citation>
    <scope>NUCLEOTIDE SEQUENCE [LARGE SCALE GENOMIC DNA]</scope>
</reference>
<proteinExistence type="predicted"/>
<protein>
    <recommendedName>
        <fullName evidence="3">Fibronectin type-III domain-containing protein</fullName>
    </recommendedName>
</protein>
<organism evidence="1 2">
    <name type="scientific">Astatotilapia calliptera</name>
    <name type="common">Eastern happy</name>
    <name type="synonym">Chromis callipterus</name>
    <dbReference type="NCBI Taxonomy" id="8154"/>
    <lineage>
        <taxon>Eukaryota</taxon>
        <taxon>Metazoa</taxon>
        <taxon>Chordata</taxon>
        <taxon>Craniata</taxon>
        <taxon>Vertebrata</taxon>
        <taxon>Euteleostomi</taxon>
        <taxon>Actinopterygii</taxon>
        <taxon>Neopterygii</taxon>
        <taxon>Teleostei</taxon>
        <taxon>Neoteleostei</taxon>
        <taxon>Acanthomorphata</taxon>
        <taxon>Ovalentaria</taxon>
        <taxon>Cichlomorphae</taxon>
        <taxon>Cichliformes</taxon>
        <taxon>Cichlidae</taxon>
        <taxon>African cichlids</taxon>
        <taxon>Pseudocrenilabrinae</taxon>
        <taxon>Haplochromini</taxon>
        <taxon>Astatotilapia</taxon>
    </lineage>
</organism>
<name>A0AAX7TJC7_ASTCA</name>
<dbReference type="Gene3D" id="2.60.40.10">
    <property type="entry name" value="Immunoglobulins"/>
    <property type="match status" value="1"/>
</dbReference>
<dbReference type="GO" id="GO:0005737">
    <property type="term" value="C:cytoplasm"/>
    <property type="evidence" value="ECO:0007669"/>
    <property type="project" value="TreeGrafter"/>
</dbReference>
<keyword evidence="2" id="KW-1185">Reference proteome</keyword>
<dbReference type="Ensembl" id="ENSACLT00000082764.1">
    <property type="protein sequence ID" value="ENSACLP00000053941.1"/>
    <property type="gene ID" value="ENSACLG00000008622.2"/>
</dbReference>
<dbReference type="GO" id="GO:0007288">
    <property type="term" value="P:sperm axoneme assembly"/>
    <property type="evidence" value="ECO:0007669"/>
    <property type="project" value="TreeGrafter"/>
</dbReference>
<evidence type="ECO:0000313" key="2">
    <source>
        <dbReference type="Proteomes" id="UP000265100"/>
    </source>
</evidence>
<dbReference type="GeneTree" id="ENSGT00430000031142"/>